<sequence>MVRSGERRRNHGTVRGEEATTMVQSEEKEQRPWYSPGRGAATMVQMGRRTSDHDTVQGGEQRPWYRWGEGPATMIQSREGSSDHGTVRGEAAAIMVQLKEKEQRPWYSPGRGAATVVQSGEGSSDYGTVQGGEQQ</sequence>
<keyword evidence="3" id="KW-1185">Reference proteome</keyword>
<dbReference type="Proteomes" id="UP001066276">
    <property type="component" value="Chromosome 4_1"/>
</dbReference>
<organism evidence="2 3">
    <name type="scientific">Pleurodeles waltl</name>
    <name type="common">Iberian ribbed newt</name>
    <dbReference type="NCBI Taxonomy" id="8319"/>
    <lineage>
        <taxon>Eukaryota</taxon>
        <taxon>Metazoa</taxon>
        <taxon>Chordata</taxon>
        <taxon>Craniata</taxon>
        <taxon>Vertebrata</taxon>
        <taxon>Euteleostomi</taxon>
        <taxon>Amphibia</taxon>
        <taxon>Batrachia</taxon>
        <taxon>Caudata</taxon>
        <taxon>Salamandroidea</taxon>
        <taxon>Salamandridae</taxon>
        <taxon>Pleurodelinae</taxon>
        <taxon>Pleurodeles</taxon>
    </lineage>
</organism>
<gene>
    <name evidence="2" type="ORF">NDU88_000063</name>
</gene>
<comment type="caution">
    <text evidence="2">The sequence shown here is derived from an EMBL/GenBank/DDBJ whole genome shotgun (WGS) entry which is preliminary data.</text>
</comment>
<feature type="compositionally biased region" description="Polar residues" evidence="1">
    <location>
        <begin position="116"/>
        <end position="135"/>
    </location>
</feature>
<dbReference type="EMBL" id="JANPWB010000007">
    <property type="protein sequence ID" value="KAJ1168114.1"/>
    <property type="molecule type" value="Genomic_DNA"/>
</dbReference>
<protein>
    <submittedName>
        <fullName evidence="2">Uncharacterized protein</fullName>
    </submittedName>
</protein>
<feature type="region of interest" description="Disordered" evidence="1">
    <location>
        <begin position="1"/>
        <end position="68"/>
    </location>
</feature>
<evidence type="ECO:0000256" key="1">
    <source>
        <dbReference type="SAM" id="MobiDB-lite"/>
    </source>
</evidence>
<evidence type="ECO:0000313" key="3">
    <source>
        <dbReference type="Proteomes" id="UP001066276"/>
    </source>
</evidence>
<name>A0AAV7SVY6_PLEWA</name>
<dbReference type="AlphaFoldDB" id="A0AAV7SVY6"/>
<proteinExistence type="predicted"/>
<reference evidence="2" key="1">
    <citation type="journal article" date="2022" name="bioRxiv">
        <title>Sequencing and chromosome-scale assembly of the giantPleurodeles waltlgenome.</title>
        <authorList>
            <person name="Brown T."/>
            <person name="Elewa A."/>
            <person name="Iarovenko S."/>
            <person name="Subramanian E."/>
            <person name="Araus A.J."/>
            <person name="Petzold A."/>
            <person name="Susuki M."/>
            <person name="Suzuki K.-i.T."/>
            <person name="Hayashi T."/>
            <person name="Toyoda A."/>
            <person name="Oliveira C."/>
            <person name="Osipova E."/>
            <person name="Leigh N.D."/>
            <person name="Simon A."/>
            <person name="Yun M.H."/>
        </authorList>
    </citation>
    <scope>NUCLEOTIDE SEQUENCE</scope>
    <source>
        <strain evidence="2">20211129_DDA</strain>
        <tissue evidence="2">Liver</tissue>
    </source>
</reference>
<evidence type="ECO:0000313" key="2">
    <source>
        <dbReference type="EMBL" id="KAJ1168114.1"/>
    </source>
</evidence>
<feature type="region of interest" description="Disordered" evidence="1">
    <location>
        <begin position="104"/>
        <end position="135"/>
    </location>
</feature>
<accession>A0AAV7SVY6</accession>